<evidence type="ECO:0000313" key="2">
    <source>
        <dbReference type="EMBL" id="EYF07664.1"/>
    </source>
</evidence>
<evidence type="ECO:0000259" key="1">
    <source>
        <dbReference type="Pfam" id="PF12697"/>
    </source>
</evidence>
<dbReference type="InterPro" id="IPR050471">
    <property type="entry name" value="AB_hydrolase"/>
</dbReference>
<comment type="caution">
    <text evidence="2">The sequence shown here is derived from an EMBL/GenBank/DDBJ whole genome shotgun (WGS) entry which is preliminary data.</text>
</comment>
<dbReference type="PANTHER" id="PTHR43433:SF5">
    <property type="entry name" value="AB HYDROLASE-1 DOMAIN-CONTAINING PROTEIN"/>
    <property type="match status" value="1"/>
</dbReference>
<dbReference type="eggNOG" id="COG2267">
    <property type="taxonomic scope" value="Bacteria"/>
</dbReference>
<reference evidence="2 3" key="1">
    <citation type="submission" date="2013-05" db="EMBL/GenBank/DDBJ databases">
        <title>Genome assembly of Chondromyces apiculatus DSM 436.</title>
        <authorList>
            <person name="Sharma G."/>
            <person name="Khatri I."/>
            <person name="Kaur C."/>
            <person name="Mayilraj S."/>
            <person name="Subramanian S."/>
        </authorList>
    </citation>
    <scope>NUCLEOTIDE SEQUENCE [LARGE SCALE GENOMIC DNA]</scope>
    <source>
        <strain evidence="2 3">DSM 436</strain>
    </source>
</reference>
<dbReference type="Proteomes" id="UP000019678">
    <property type="component" value="Unassembled WGS sequence"/>
</dbReference>
<sequence>MTTIHERARRYEQAHDIKESVHGTHRWRYAIGKGTGDAVLLLTGGMGLGLGWLDLALAFEGDYRPVIVDYPPTVTSLDAIAEGALGVLDAERISWAHVIGQSAGGMAAELLSRRAPDRVRTLTFSGSGLYGPEDMERLTGRKDAVSALSPEVFRAETLASFRATWKDSPEVPFWLAQIEALLDSGAAQEASSGMLDALVDLARRLPDLERQTAWQGPTLIIRASDDPLITETQARRLIDLHPDCELLTFPSGGHSLLLTRPDDYIKAVKEHLARHRVGAGHV</sequence>
<dbReference type="OrthoDB" id="9785408at2"/>
<dbReference type="InterPro" id="IPR000073">
    <property type="entry name" value="AB_hydrolase_1"/>
</dbReference>
<keyword evidence="2" id="KW-0378">Hydrolase</keyword>
<gene>
    <name evidence="2" type="ORF">CAP_8165</name>
</gene>
<dbReference type="GO" id="GO:0016787">
    <property type="term" value="F:hydrolase activity"/>
    <property type="evidence" value="ECO:0007669"/>
    <property type="project" value="UniProtKB-KW"/>
</dbReference>
<dbReference type="InterPro" id="IPR029058">
    <property type="entry name" value="AB_hydrolase_fold"/>
</dbReference>
<dbReference type="EMBL" id="ASRX01000008">
    <property type="protein sequence ID" value="EYF07664.1"/>
    <property type="molecule type" value="Genomic_DNA"/>
</dbReference>
<proteinExistence type="predicted"/>
<dbReference type="AlphaFoldDB" id="A0A017TEK5"/>
<accession>A0A017TEK5</accession>
<dbReference type="STRING" id="1192034.CAP_8165"/>
<feature type="domain" description="AB hydrolase-1" evidence="1">
    <location>
        <begin position="39"/>
        <end position="266"/>
    </location>
</feature>
<name>A0A017TEK5_9BACT</name>
<dbReference type="RefSeq" id="WP_044237170.1">
    <property type="nucleotide sequence ID" value="NZ_ASRX01000008.1"/>
</dbReference>
<protein>
    <submittedName>
        <fullName evidence="2">Alpha/beta hydrolase fold protein</fullName>
    </submittedName>
</protein>
<dbReference type="SUPFAM" id="SSF53474">
    <property type="entry name" value="alpha/beta-Hydrolases"/>
    <property type="match status" value="1"/>
</dbReference>
<organism evidence="2 3">
    <name type="scientific">Chondromyces apiculatus DSM 436</name>
    <dbReference type="NCBI Taxonomy" id="1192034"/>
    <lineage>
        <taxon>Bacteria</taxon>
        <taxon>Pseudomonadati</taxon>
        <taxon>Myxococcota</taxon>
        <taxon>Polyangia</taxon>
        <taxon>Polyangiales</taxon>
        <taxon>Polyangiaceae</taxon>
        <taxon>Chondromyces</taxon>
    </lineage>
</organism>
<dbReference type="Pfam" id="PF12697">
    <property type="entry name" value="Abhydrolase_6"/>
    <property type="match status" value="1"/>
</dbReference>
<keyword evidence="3" id="KW-1185">Reference proteome</keyword>
<dbReference type="PANTHER" id="PTHR43433">
    <property type="entry name" value="HYDROLASE, ALPHA/BETA FOLD FAMILY PROTEIN"/>
    <property type="match status" value="1"/>
</dbReference>
<evidence type="ECO:0000313" key="3">
    <source>
        <dbReference type="Proteomes" id="UP000019678"/>
    </source>
</evidence>
<dbReference type="Gene3D" id="3.40.50.1820">
    <property type="entry name" value="alpha/beta hydrolase"/>
    <property type="match status" value="1"/>
</dbReference>